<name>A0A5B9QSI9_9BACT</name>
<dbReference type="Gene3D" id="3.60.40.10">
    <property type="entry name" value="PPM-type phosphatase domain"/>
    <property type="match status" value="1"/>
</dbReference>
<keyword evidence="5" id="KW-1185">Reference proteome</keyword>
<dbReference type="GO" id="GO:0000160">
    <property type="term" value="P:phosphorelay signal transduction system"/>
    <property type="evidence" value="ECO:0007669"/>
    <property type="project" value="InterPro"/>
</dbReference>
<accession>A0A5B9QSI9</accession>
<dbReference type="PANTHER" id="PTHR43156:SF2">
    <property type="entry name" value="STAGE II SPORULATION PROTEIN E"/>
    <property type="match status" value="1"/>
</dbReference>
<evidence type="ECO:0000259" key="3">
    <source>
        <dbReference type="PROSITE" id="PS50110"/>
    </source>
</evidence>
<organism evidence="4 5">
    <name type="scientific">Roseimaritima ulvae</name>
    <dbReference type="NCBI Taxonomy" id="980254"/>
    <lineage>
        <taxon>Bacteria</taxon>
        <taxon>Pseudomonadati</taxon>
        <taxon>Planctomycetota</taxon>
        <taxon>Planctomycetia</taxon>
        <taxon>Pirellulales</taxon>
        <taxon>Pirellulaceae</taxon>
        <taxon>Roseimaritima</taxon>
    </lineage>
</organism>
<reference evidence="4 5" key="1">
    <citation type="submission" date="2019-08" db="EMBL/GenBank/DDBJ databases">
        <title>Deep-cultivation of Planctomycetes and their phenomic and genomic characterization uncovers novel biology.</title>
        <authorList>
            <person name="Wiegand S."/>
            <person name="Jogler M."/>
            <person name="Boedeker C."/>
            <person name="Pinto D."/>
            <person name="Vollmers J."/>
            <person name="Rivas-Marin E."/>
            <person name="Kohn T."/>
            <person name="Peeters S.H."/>
            <person name="Heuer A."/>
            <person name="Rast P."/>
            <person name="Oberbeckmann S."/>
            <person name="Bunk B."/>
            <person name="Jeske O."/>
            <person name="Meyerdierks A."/>
            <person name="Storesund J.E."/>
            <person name="Kallscheuer N."/>
            <person name="Luecker S."/>
            <person name="Lage O.M."/>
            <person name="Pohl T."/>
            <person name="Merkel B.J."/>
            <person name="Hornburger P."/>
            <person name="Mueller R.-W."/>
            <person name="Bruemmer F."/>
            <person name="Labrenz M."/>
            <person name="Spormann A.M."/>
            <person name="Op den Camp H."/>
            <person name="Overmann J."/>
            <person name="Amann R."/>
            <person name="Jetten M.S.M."/>
            <person name="Mascher T."/>
            <person name="Medema M.H."/>
            <person name="Devos D.P."/>
            <person name="Kaster A.-K."/>
            <person name="Ovreas L."/>
            <person name="Rohde M."/>
            <person name="Galperin M.Y."/>
            <person name="Jogler C."/>
        </authorList>
    </citation>
    <scope>NUCLEOTIDE SEQUENCE [LARGE SCALE GENOMIC DNA]</scope>
    <source>
        <strain evidence="4 5">UC8</strain>
    </source>
</reference>
<dbReference type="EC" id="3.1.3.3" evidence="4"/>
<dbReference type="InterPro" id="IPR001932">
    <property type="entry name" value="PPM-type_phosphatase-like_dom"/>
</dbReference>
<keyword evidence="2" id="KW-0597">Phosphoprotein</keyword>
<dbReference type="InterPro" id="IPR011006">
    <property type="entry name" value="CheY-like_superfamily"/>
</dbReference>
<dbReference type="PANTHER" id="PTHR43156">
    <property type="entry name" value="STAGE II SPORULATION PROTEIN E-RELATED"/>
    <property type="match status" value="1"/>
</dbReference>
<proteinExistence type="predicted"/>
<evidence type="ECO:0000313" key="4">
    <source>
        <dbReference type="EMBL" id="QEG40365.1"/>
    </source>
</evidence>
<keyword evidence="1 4" id="KW-0378">Hydrolase</keyword>
<dbReference type="SMART" id="SM00331">
    <property type="entry name" value="PP2C_SIG"/>
    <property type="match status" value="1"/>
</dbReference>
<dbReference type="KEGG" id="rul:UC8_23740"/>
<gene>
    <name evidence="4" type="primary">rsbU_3</name>
    <name evidence="4" type="ORF">UC8_23740</name>
</gene>
<dbReference type="GO" id="GO:0016791">
    <property type="term" value="F:phosphatase activity"/>
    <property type="evidence" value="ECO:0007669"/>
    <property type="project" value="TreeGrafter"/>
</dbReference>
<dbReference type="SUPFAM" id="SSF52172">
    <property type="entry name" value="CheY-like"/>
    <property type="match status" value="1"/>
</dbReference>
<dbReference type="InterPro" id="IPR052016">
    <property type="entry name" value="Bact_Sigma-Reg"/>
</dbReference>
<evidence type="ECO:0000313" key="5">
    <source>
        <dbReference type="Proteomes" id="UP000325286"/>
    </source>
</evidence>
<dbReference type="Proteomes" id="UP000325286">
    <property type="component" value="Chromosome"/>
</dbReference>
<protein>
    <submittedName>
        <fullName evidence="4">Phosphoserine phosphatase RsbU</fullName>
        <ecNumber evidence="4">3.1.3.3</ecNumber>
    </submittedName>
</protein>
<dbReference type="InterPro" id="IPR001789">
    <property type="entry name" value="Sig_transdc_resp-reg_receiver"/>
</dbReference>
<dbReference type="AlphaFoldDB" id="A0A5B9QSI9"/>
<evidence type="ECO:0000256" key="2">
    <source>
        <dbReference type="PROSITE-ProRule" id="PRU00169"/>
    </source>
</evidence>
<feature type="domain" description="Response regulatory" evidence="3">
    <location>
        <begin position="21"/>
        <end position="136"/>
    </location>
</feature>
<dbReference type="SMART" id="SM00448">
    <property type="entry name" value="REC"/>
    <property type="match status" value="1"/>
</dbReference>
<dbReference type="Pfam" id="PF07228">
    <property type="entry name" value="SpoIIE"/>
    <property type="match status" value="1"/>
</dbReference>
<dbReference type="Gene3D" id="3.40.50.2300">
    <property type="match status" value="1"/>
</dbReference>
<dbReference type="CDD" id="cd00156">
    <property type="entry name" value="REC"/>
    <property type="match status" value="1"/>
</dbReference>
<sequence length="392" mass="43072">MAWIANGANAYEKRWGVEPIRVLLVEDSETDAIVITAHLRSSGLFKISHVPSLYAACESLQHNHTDVVILDLNLPDSAGLATYESLHLRFPAAPVVILSGQEDQQLAVAAVAKGAQDYVPKESADKPLLVRSLRYAIERQARLLAERRNLLIESDLEVARRIQQRMLPVEPPQIPGYDIAAVCRPTAACGGDFFDFIQRADGTWDVLVADVSSHGFGPALIMVGTRRILRTCSAFHDDLGKILTIASEAVAEDTFGEHFVTVFYARVQPRERVFTYSAAGHPVWVVTARGDVISLDCDGFPLGLVPETQYCNIDSRQLHPGDILFMPTDGSYEAINSAGEIFGQQQVLDLVVQSREQPAAVIRDRLLAAVTTFCEPEVPQDDVTLVLIKVCE</sequence>
<dbReference type="InterPro" id="IPR036457">
    <property type="entry name" value="PPM-type-like_dom_sf"/>
</dbReference>
<dbReference type="EMBL" id="CP042914">
    <property type="protein sequence ID" value="QEG40365.1"/>
    <property type="molecule type" value="Genomic_DNA"/>
</dbReference>
<feature type="modified residue" description="4-aspartylphosphate" evidence="2">
    <location>
        <position position="71"/>
    </location>
</feature>
<evidence type="ECO:0000256" key="1">
    <source>
        <dbReference type="ARBA" id="ARBA00022801"/>
    </source>
</evidence>
<dbReference type="PROSITE" id="PS50110">
    <property type="entry name" value="RESPONSE_REGULATORY"/>
    <property type="match status" value="1"/>
</dbReference>
<dbReference type="Pfam" id="PF00072">
    <property type="entry name" value="Response_reg"/>
    <property type="match status" value="1"/>
</dbReference>